<organism evidence="7 8">
    <name type="scientific">Brevundimonas intermedia</name>
    <dbReference type="NCBI Taxonomy" id="74315"/>
    <lineage>
        <taxon>Bacteria</taxon>
        <taxon>Pseudomonadati</taxon>
        <taxon>Pseudomonadota</taxon>
        <taxon>Alphaproteobacteria</taxon>
        <taxon>Caulobacterales</taxon>
        <taxon>Caulobacteraceae</taxon>
        <taxon>Brevundimonas</taxon>
    </lineage>
</organism>
<evidence type="ECO:0000313" key="8">
    <source>
        <dbReference type="Proteomes" id="UP001143509"/>
    </source>
</evidence>
<reference evidence="7" key="2">
    <citation type="submission" date="2023-01" db="EMBL/GenBank/DDBJ databases">
        <authorList>
            <person name="Sun Q."/>
            <person name="Evtushenko L."/>
        </authorList>
    </citation>
    <scope>NUCLEOTIDE SEQUENCE</scope>
    <source>
        <strain evidence="7">VKM B-1499</strain>
    </source>
</reference>
<evidence type="ECO:0000256" key="2">
    <source>
        <dbReference type="ARBA" id="ARBA00022759"/>
    </source>
</evidence>
<keyword evidence="4 6" id="KW-0378">Hydrolase</keyword>
<dbReference type="EC" id="3.1.-.-" evidence="6"/>
<dbReference type="Proteomes" id="UP001143509">
    <property type="component" value="Unassembled WGS sequence"/>
</dbReference>
<dbReference type="RefSeq" id="WP_271163573.1">
    <property type="nucleotide sequence ID" value="NZ_BSFD01000001.1"/>
</dbReference>
<keyword evidence="8" id="KW-1185">Reference proteome</keyword>
<sequence length="134" mass="15816">MDIVDKHERSKLMGRIRGKDTKPELAVRRIAHRLGYRFRLHRKDLPGSPDLVFPRRCKVVFVHGCYWHRHQGCRLAYQPKSNVEFWNRKFAVNVARDRRVLVDLTDQGWKTLVIWECEVKDSDLVASRLSAHLG</sequence>
<evidence type="ECO:0000256" key="1">
    <source>
        <dbReference type="ARBA" id="ARBA00022722"/>
    </source>
</evidence>
<accession>A0ABQ5T357</accession>
<keyword evidence="3 6" id="KW-0227">DNA damage</keyword>
<evidence type="ECO:0000256" key="6">
    <source>
        <dbReference type="PIRNR" id="PIRNR018267"/>
    </source>
</evidence>
<evidence type="ECO:0000256" key="5">
    <source>
        <dbReference type="ARBA" id="ARBA00023204"/>
    </source>
</evidence>
<evidence type="ECO:0000256" key="3">
    <source>
        <dbReference type="ARBA" id="ARBA00022763"/>
    </source>
</evidence>
<proteinExistence type="inferred from homology"/>
<dbReference type="NCBIfam" id="TIGR00632">
    <property type="entry name" value="vsr"/>
    <property type="match status" value="1"/>
</dbReference>
<comment type="similarity">
    <text evidence="6">Belongs to the vsr family.</text>
</comment>
<keyword evidence="1 6" id="KW-0540">Nuclease</keyword>
<dbReference type="EMBL" id="BSFD01000001">
    <property type="protein sequence ID" value="GLK47184.1"/>
    <property type="molecule type" value="Genomic_DNA"/>
</dbReference>
<gene>
    <name evidence="7" type="ORF">GCM10017620_01570</name>
</gene>
<protein>
    <recommendedName>
        <fullName evidence="6">Very short patch repair endonuclease</fullName>
        <ecNumber evidence="6">3.1.-.-</ecNumber>
    </recommendedName>
</protein>
<dbReference type="GO" id="GO:0004519">
    <property type="term" value="F:endonuclease activity"/>
    <property type="evidence" value="ECO:0007669"/>
    <property type="project" value="UniProtKB-KW"/>
</dbReference>
<dbReference type="Gene3D" id="3.40.960.10">
    <property type="entry name" value="VSR Endonuclease"/>
    <property type="match status" value="1"/>
</dbReference>
<evidence type="ECO:0000256" key="4">
    <source>
        <dbReference type="ARBA" id="ARBA00022801"/>
    </source>
</evidence>
<keyword evidence="5 6" id="KW-0234">DNA repair</keyword>
<comment type="function">
    <text evidence="6">May nick specific sequences that contain T:G mispairs resulting from m5C-deamination.</text>
</comment>
<dbReference type="CDD" id="cd00221">
    <property type="entry name" value="Vsr"/>
    <property type="match status" value="1"/>
</dbReference>
<name>A0ABQ5T357_9CAUL</name>
<comment type="caution">
    <text evidence="7">The sequence shown here is derived from an EMBL/GenBank/DDBJ whole genome shotgun (WGS) entry which is preliminary data.</text>
</comment>
<dbReference type="Pfam" id="PF03852">
    <property type="entry name" value="Vsr"/>
    <property type="match status" value="1"/>
</dbReference>
<dbReference type="InterPro" id="IPR004603">
    <property type="entry name" value="DNA_mismatch_endonuc_vsr"/>
</dbReference>
<evidence type="ECO:0000313" key="7">
    <source>
        <dbReference type="EMBL" id="GLK47184.1"/>
    </source>
</evidence>
<keyword evidence="2 6" id="KW-0255">Endonuclease</keyword>
<dbReference type="PIRSF" id="PIRSF018267">
    <property type="entry name" value="VSR_endonuc"/>
    <property type="match status" value="1"/>
</dbReference>
<dbReference type="InterPro" id="IPR011335">
    <property type="entry name" value="Restrct_endonuc-II-like"/>
</dbReference>
<reference evidence="7" key="1">
    <citation type="journal article" date="2014" name="Int. J. Syst. Evol. Microbiol.">
        <title>Complete genome of a new Firmicutes species belonging to the dominant human colonic microbiota ('Ruminococcus bicirculans') reveals two chromosomes and a selective capacity to utilize plant glucans.</title>
        <authorList>
            <consortium name="NISC Comparative Sequencing Program"/>
            <person name="Wegmann U."/>
            <person name="Louis P."/>
            <person name="Goesmann A."/>
            <person name="Henrissat B."/>
            <person name="Duncan S.H."/>
            <person name="Flint H.J."/>
        </authorList>
    </citation>
    <scope>NUCLEOTIDE SEQUENCE</scope>
    <source>
        <strain evidence="7">VKM B-1499</strain>
    </source>
</reference>
<dbReference type="SUPFAM" id="SSF52980">
    <property type="entry name" value="Restriction endonuclease-like"/>
    <property type="match status" value="1"/>
</dbReference>